<evidence type="ECO:0000313" key="3">
    <source>
        <dbReference type="EMBL" id="ORZ29738.1"/>
    </source>
</evidence>
<feature type="transmembrane region" description="Helical" evidence="1">
    <location>
        <begin position="211"/>
        <end position="230"/>
    </location>
</feature>
<keyword evidence="2" id="KW-0732">Signal</keyword>
<reference evidence="3 4" key="1">
    <citation type="submission" date="2016-07" db="EMBL/GenBank/DDBJ databases">
        <title>Pervasive Adenine N6-methylation of Active Genes in Fungi.</title>
        <authorList>
            <consortium name="DOE Joint Genome Institute"/>
            <person name="Mondo S.J."/>
            <person name="Dannebaum R.O."/>
            <person name="Kuo R.C."/>
            <person name="Labutti K."/>
            <person name="Haridas S."/>
            <person name="Kuo A."/>
            <person name="Salamov A."/>
            <person name="Ahrendt S.R."/>
            <person name="Lipzen A."/>
            <person name="Sullivan W."/>
            <person name="Andreopoulos W.B."/>
            <person name="Clum A."/>
            <person name="Lindquist E."/>
            <person name="Daum C."/>
            <person name="Ramamoorthy G.K."/>
            <person name="Gryganskyi A."/>
            <person name="Culley D."/>
            <person name="Magnuson J.K."/>
            <person name="James T.Y."/>
            <person name="O'Malley M.A."/>
            <person name="Stajich J.E."/>
            <person name="Spatafora J.W."/>
            <person name="Visel A."/>
            <person name="Grigoriev I.V."/>
        </authorList>
    </citation>
    <scope>NUCLEOTIDE SEQUENCE [LARGE SCALE GENOMIC DNA]</scope>
    <source>
        <strain evidence="3 4">PL171</strain>
    </source>
</reference>
<gene>
    <name evidence="3" type="ORF">BCR44DRAFT_322843</name>
</gene>
<keyword evidence="1" id="KW-0472">Membrane</keyword>
<protein>
    <submittedName>
        <fullName evidence="3">Uncharacterized protein</fullName>
    </submittedName>
</protein>
<evidence type="ECO:0000256" key="1">
    <source>
        <dbReference type="SAM" id="Phobius"/>
    </source>
</evidence>
<dbReference type="Proteomes" id="UP000193411">
    <property type="component" value="Unassembled WGS sequence"/>
</dbReference>
<dbReference type="AlphaFoldDB" id="A0A1Y2H597"/>
<accession>A0A1Y2H597</accession>
<sequence>MFSSSTMALDICLVSLGPSCAFCSHGDGLLALVIVSCQSLHFIISCNSNGTVSALPLDSRRHRPARSVTTKLHFHHAMEVQVVHACHSSLPNPRKMLSRAASGACITTFLRRGRGSDGGCIFIVGRWRLLVVDVLFFNNQSHLCRLLQFTYAYGGRWLLIALEMLSRWIRLLRWVLGCPTACRGLYLLRGGLAVCCSLLALLFGLVRVGPALTPCTLCFFFAYLPGSIRFRRTIH</sequence>
<keyword evidence="1" id="KW-0812">Transmembrane</keyword>
<organism evidence="3 4">
    <name type="scientific">Catenaria anguillulae PL171</name>
    <dbReference type="NCBI Taxonomy" id="765915"/>
    <lineage>
        <taxon>Eukaryota</taxon>
        <taxon>Fungi</taxon>
        <taxon>Fungi incertae sedis</taxon>
        <taxon>Blastocladiomycota</taxon>
        <taxon>Blastocladiomycetes</taxon>
        <taxon>Blastocladiales</taxon>
        <taxon>Catenariaceae</taxon>
        <taxon>Catenaria</taxon>
    </lineage>
</organism>
<evidence type="ECO:0000256" key="2">
    <source>
        <dbReference type="SAM" id="SignalP"/>
    </source>
</evidence>
<dbReference type="EMBL" id="MCFL01000131">
    <property type="protein sequence ID" value="ORZ29738.1"/>
    <property type="molecule type" value="Genomic_DNA"/>
</dbReference>
<name>A0A1Y2H597_9FUNG</name>
<feature type="transmembrane region" description="Helical" evidence="1">
    <location>
        <begin position="186"/>
        <end position="205"/>
    </location>
</feature>
<keyword evidence="4" id="KW-1185">Reference proteome</keyword>
<evidence type="ECO:0000313" key="4">
    <source>
        <dbReference type="Proteomes" id="UP000193411"/>
    </source>
</evidence>
<proteinExistence type="predicted"/>
<feature type="chain" id="PRO_5013277040" evidence="2">
    <location>
        <begin position="22"/>
        <end position="235"/>
    </location>
</feature>
<feature type="signal peptide" evidence="2">
    <location>
        <begin position="1"/>
        <end position="21"/>
    </location>
</feature>
<keyword evidence="1" id="KW-1133">Transmembrane helix</keyword>
<comment type="caution">
    <text evidence="3">The sequence shown here is derived from an EMBL/GenBank/DDBJ whole genome shotgun (WGS) entry which is preliminary data.</text>
</comment>